<accession>A0A2S0WI07</accession>
<name>A0A2S0WI07_9ACTN</name>
<evidence type="ECO:0000256" key="4">
    <source>
        <dbReference type="ARBA" id="ARBA00023139"/>
    </source>
</evidence>
<dbReference type="InterPro" id="IPR050490">
    <property type="entry name" value="Bact_solute-bd_prot1"/>
</dbReference>
<evidence type="ECO:0000256" key="5">
    <source>
        <dbReference type="ARBA" id="ARBA00023288"/>
    </source>
</evidence>
<evidence type="ECO:0000256" key="2">
    <source>
        <dbReference type="ARBA" id="ARBA00022729"/>
    </source>
</evidence>
<keyword evidence="1" id="KW-1003">Cell membrane</keyword>
<dbReference type="PANTHER" id="PTHR43649:SF33">
    <property type="entry name" value="POLYGALACTURONAN_RHAMNOGALACTURONAN-BINDING PROTEIN YTCQ"/>
    <property type="match status" value="1"/>
</dbReference>
<keyword evidence="2" id="KW-0732">Signal</keyword>
<keyword evidence="4" id="KW-0564">Palmitate</keyword>
<dbReference type="AlphaFoldDB" id="A0A2S0WI07"/>
<organism evidence="6 7">
    <name type="scientific">Aeromicrobium chenweiae</name>
    <dbReference type="NCBI Taxonomy" id="2079793"/>
    <lineage>
        <taxon>Bacteria</taxon>
        <taxon>Bacillati</taxon>
        <taxon>Actinomycetota</taxon>
        <taxon>Actinomycetes</taxon>
        <taxon>Propionibacteriales</taxon>
        <taxon>Nocardioidaceae</taxon>
        <taxon>Aeromicrobium</taxon>
    </lineage>
</organism>
<dbReference type="SUPFAM" id="SSF53850">
    <property type="entry name" value="Periplasmic binding protein-like II"/>
    <property type="match status" value="1"/>
</dbReference>
<sequence>MRKRILGTVLAAGALVLAGCGGGSDSKESSGPVEITFSHWALTAPPFGTFTKIMDDFNASQSKYVIKAINAPYEGYHDTIFTQIGAGKGPTIAGVEESEFGRAVEAGLTTDLTDKVDVPSDGLVAYDKTLFDGDKRMGVVFTASPYQMLVNRPALDKLGLKVPTTYDEFLATAKAATKGKDNFGFAFRHTSSDTTGWFVDLTNWLYGSGGSWTDESGKPTLDSPEAVATVKRMKTFIDDKIIPVGADAPTYRRAFGEGKIPMVIEALPLAGIMAAQTPALAEGLEVHPLPFGSDQYLNIYHAAFVNKNASDEEKKGAEAFLSYMLTDDVQQKMLDTMGGALGATDAPFSSATDTSSPWLKDFSQTAGAVNETPVGAESEFAAFRQILLDQVEKIFAGQVSAEDGLAEAQKQAVELLDK</sequence>
<evidence type="ECO:0000313" key="7">
    <source>
        <dbReference type="Proteomes" id="UP000244384"/>
    </source>
</evidence>
<keyword evidence="5" id="KW-0449">Lipoprotein</keyword>
<evidence type="ECO:0000256" key="3">
    <source>
        <dbReference type="ARBA" id="ARBA00023136"/>
    </source>
</evidence>
<proteinExistence type="predicted"/>
<dbReference type="PANTHER" id="PTHR43649">
    <property type="entry name" value="ARABINOSE-BINDING PROTEIN-RELATED"/>
    <property type="match status" value="1"/>
</dbReference>
<evidence type="ECO:0000313" key="6">
    <source>
        <dbReference type="EMBL" id="AWB90947.1"/>
    </source>
</evidence>
<keyword evidence="7" id="KW-1185">Reference proteome</keyword>
<dbReference type="EMBL" id="CP026952">
    <property type="protein sequence ID" value="AWB90947.1"/>
    <property type="molecule type" value="Genomic_DNA"/>
</dbReference>
<reference evidence="7" key="1">
    <citation type="submission" date="2018-01" db="EMBL/GenBank/DDBJ databases">
        <authorList>
            <person name="Li J."/>
        </authorList>
    </citation>
    <scope>NUCLEOTIDE SEQUENCE [LARGE SCALE GENOMIC DNA]</scope>
    <source>
        <strain evidence="7">592</strain>
    </source>
</reference>
<keyword evidence="3" id="KW-0472">Membrane</keyword>
<accession>A0A5F2EZ80</accession>
<dbReference type="KEGG" id="aez:C3E78_01185"/>
<evidence type="ECO:0000256" key="1">
    <source>
        <dbReference type="ARBA" id="ARBA00022475"/>
    </source>
</evidence>
<dbReference type="Pfam" id="PF13416">
    <property type="entry name" value="SBP_bac_8"/>
    <property type="match status" value="1"/>
</dbReference>
<dbReference type="Gene3D" id="3.40.190.10">
    <property type="entry name" value="Periplasmic binding protein-like II"/>
    <property type="match status" value="1"/>
</dbReference>
<gene>
    <name evidence="6" type="ORF">C3E78_01185</name>
</gene>
<protein>
    <submittedName>
        <fullName evidence="6">Uncharacterized protein</fullName>
    </submittedName>
</protein>
<dbReference type="Proteomes" id="UP000244384">
    <property type="component" value="Chromosome"/>
</dbReference>
<dbReference type="InterPro" id="IPR006059">
    <property type="entry name" value="SBP"/>
</dbReference>
<dbReference type="PROSITE" id="PS51257">
    <property type="entry name" value="PROKAR_LIPOPROTEIN"/>
    <property type="match status" value="1"/>
</dbReference>